<reference evidence="2 3" key="1">
    <citation type="submission" date="2020-03" db="EMBL/GenBank/DDBJ databases">
        <title>The genome sequence of Microvirga sp. c23x22.</title>
        <authorList>
            <person name="Zhang X."/>
        </authorList>
    </citation>
    <scope>NUCLEOTIDE SEQUENCE [LARGE SCALE GENOMIC DNA]</scope>
    <source>
        <strain evidence="3">c23x22</strain>
    </source>
</reference>
<gene>
    <name evidence="2" type="ORF">HB375_14285</name>
</gene>
<proteinExistence type="predicted"/>
<dbReference type="EMBL" id="JAATJS010000004">
    <property type="protein sequence ID" value="NIX77767.1"/>
    <property type="molecule type" value="Genomic_DNA"/>
</dbReference>
<dbReference type="RefSeq" id="WP_167673652.1">
    <property type="nucleotide sequence ID" value="NZ_JAATJS010000004.1"/>
</dbReference>
<sequence length="92" mass="9710">MRILVSCFAVATLLALQVTAASAQSNPALEGAFGAFSPGLLGNGGGLQSDFASVREDIVKKMRDGSYEKIIQQGRDNVEAFARLRAKQGLLP</sequence>
<protein>
    <submittedName>
        <fullName evidence="2">Uncharacterized protein</fullName>
    </submittedName>
</protein>
<dbReference type="Proteomes" id="UP000707352">
    <property type="component" value="Unassembled WGS sequence"/>
</dbReference>
<evidence type="ECO:0000313" key="2">
    <source>
        <dbReference type="EMBL" id="NIX77767.1"/>
    </source>
</evidence>
<evidence type="ECO:0000313" key="3">
    <source>
        <dbReference type="Proteomes" id="UP000707352"/>
    </source>
</evidence>
<name>A0ABX0VDN2_9HYPH</name>
<evidence type="ECO:0000256" key="1">
    <source>
        <dbReference type="SAM" id="SignalP"/>
    </source>
</evidence>
<feature type="signal peptide" evidence="1">
    <location>
        <begin position="1"/>
        <end position="23"/>
    </location>
</feature>
<comment type="caution">
    <text evidence="2">The sequence shown here is derived from an EMBL/GenBank/DDBJ whole genome shotgun (WGS) entry which is preliminary data.</text>
</comment>
<keyword evidence="3" id="KW-1185">Reference proteome</keyword>
<organism evidence="2 3">
    <name type="scientific">Microvirga terricola</name>
    <dbReference type="NCBI Taxonomy" id="2719797"/>
    <lineage>
        <taxon>Bacteria</taxon>
        <taxon>Pseudomonadati</taxon>
        <taxon>Pseudomonadota</taxon>
        <taxon>Alphaproteobacteria</taxon>
        <taxon>Hyphomicrobiales</taxon>
        <taxon>Methylobacteriaceae</taxon>
        <taxon>Microvirga</taxon>
    </lineage>
</organism>
<feature type="chain" id="PRO_5046206941" evidence="1">
    <location>
        <begin position="24"/>
        <end position="92"/>
    </location>
</feature>
<accession>A0ABX0VDN2</accession>
<keyword evidence="1" id="KW-0732">Signal</keyword>